<comment type="caution">
    <text evidence="1">The sequence shown here is derived from an EMBL/GenBank/DDBJ whole genome shotgun (WGS) entry which is preliminary data.</text>
</comment>
<proteinExistence type="predicted"/>
<keyword evidence="2" id="KW-1185">Reference proteome</keyword>
<gene>
    <name evidence="1" type="ORF">ACFQ5X_50580</name>
</gene>
<dbReference type="RefSeq" id="WP_381331421.1">
    <property type="nucleotide sequence ID" value="NZ_JBHTMM010000310.1"/>
</dbReference>
<evidence type="ECO:0000313" key="1">
    <source>
        <dbReference type="EMBL" id="MFD1313879.1"/>
    </source>
</evidence>
<sequence>RWPFIYAGTIPMPEQTPGSGRTRTPLPWTQPWENLEARGAKAVTGAAWPQFPAEQDAPKNGTGPRVDLAAVARQVHRLPHRLLAYRGADGLPVIVPVKVTGHDDAGLHLDIPAGLLPRGGRRAGFLAHAFQPQCVGLGMRTLTGWLTVTEKEAVYAPHTSKGLAAPPYRTLLTVSNGLLAKYGLWRAQRDGTSARLQALAAQRPTA</sequence>
<evidence type="ECO:0000313" key="2">
    <source>
        <dbReference type="Proteomes" id="UP001597058"/>
    </source>
</evidence>
<organism evidence="1 2">
    <name type="scientific">Streptomyces kaempferi</name>
    <dbReference type="NCBI Taxonomy" id="333725"/>
    <lineage>
        <taxon>Bacteria</taxon>
        <taxon>Bacillati</taxon>
        <taxon>Actinomycetota</taxon>
        <taxon>Actinomycetes</taxon>
        <taxon>Kitasatosporales</taxon>
        <taxon>Streptomycetaceae</taxon>
        <taxon>Streptomyces</taxon>
    </lineage>
</organism>
<dbReference type="EMBL" id="JBHTMM010000310">
    <property type="protein sequence ID" value="MFD1313879.1"/>
    <property type="molecule type" value="Genomic_DNA"/>
</dbReference>
<dbReference type="Proteomes" id="UP001597058">
    <property type="component" value="Unassembled WGS sequence"/>
</dbReference>
<name>A0ABW3XZJ0_9ACTN</name>
<accession>A0ABW3XZJ0</accession>
<feature type="non-terminal residue" evidence="1">
    <location>
        <position position="1"/>
    </location>
</feature>
<reference evidence="2" key="1">
    <citation type="journal article" date="2019" name="Int. J. Syst. Evol. Microbiol.">
        <title>The Global Catalogue of Microorganisms (GCM) 10K type strain sequencing project: providing services to taxonomists for standard genome sequencing and annotation.</title>
        <authorList>
            <consortium name="The Broad Institute Genomics Platform"/>
            <consortium name="The Broad Institute Genome Sequencing Center for Infectious Disease"/>
            <person name="Wu L."/>
            <person name="Ma J."/>
        </authorList>
    </citation>
    <scope>NUCLEOTIDE SEQUENCE [LARGE SCALE GENOMIC DNA]</scope>
    <source>
        <strain evidence="2">CGMCC 4.7020</strain>
    </source>
</reference>
<protein>
    <submittedName>
        <fullName evidence="1">Uncharacterized protein</fullName>
    </submittedName>
</protein>